<dbReference type="InterPro" id="IPR026392">
    <property type="entry name" value="Exo/Archaeosortase_dom"/>
</dbReference>
<evidence type="ECO:0000256" key="4">
    <source>
        <dbReference type="ARBA" id="ARBA00022692"/>
    </source>
</evidence>
<evidence type="ECO:0000313" key="10">
    <source>
        <dbReference type="EMBL" id="OOC11435.1"/>
    </source>
</evidence>
<name>A0A1V3A264_9GAMM</name>
<organism evidence="10 11">
    <name type="scientific">Thioalkalivibrio halophilus</name>
    <dbReference type="NCBI Taxonomy" id="252474"/>
    <lineage>
        <taxon>Bacteria</taxon>
        <taxon>Pseudomonadati</taxon>
        <taxon>Pseudomonadota</taxon>
        <taxon>Gammaproteobacteria</taxon>
        <taxon>Chromatiales</taxon>
        <taxon>Ectothiorhodospiraceae</taxon>
        <taxon>Thioalkalivibrio</taxon>
    </lineage>
</organism>
<dbReference type="Pfam" id="PF09721">
    <property type="entry name" value="Exosortase_EpsH"/>
    <property type="match status" value="1"/>
</dbReference>
<dbReference type="InterPro" id="IPR013426">
    <property type="entry name" value="EpsH-like"/>
</dbReference>
<keyword evidence="7 8" id="KW-0472">Membrane</keyword>
<feature type="transmembrane region" description="Helical" evidence="8">
    <location>
        <begin position="258"/>
        <end position="278"/>
    </location>
</feature>
<feature type="transmembrane region" description="Helical" evidence="8">
    <location>
        <begin position="218"/>
        <end position="238"/>
    </location>
</feature>
<dbReference type="NCBIfam" id="TIGR02914">
    <property type="entry name" value="EpsI_fam"/>
    <property type="match status" value="1"/>
</dbReference>
<feature type="transmembrane region" description="Helical" evidence="8">
    <location>
        <begin position="299"/>
        <end position="326"/>
    </location>
</feature>
<evidence type="ECO:0000256" key="1">
    <source>
        <dbReference type="ARBA" id="ARBA00004651"/>
    </source>
</evidence>
<comment type="caution">
    <text evidence="10">The sequence shown here is derived from an EMBL/GenBank/DDBJ whole genome shotgun (WGS) entry which is preliminary data.</text>
</comment>
<reference evidence="10 11" key="1">
    <citation type="submission" date="2017-02" db="EMBL/GenBank/DDBJ databases">
        <title>Genomic diversity within the haloalkaliphilic genus Thioalkalivibrio.</title>
        <authorList>
            <person name="Ahn A.-C."/>
            <person name="Meier-Kolthoff J."/>
            <person name="Overmars L."/>
            <person name="Richter M."/>
            <person name="Woyke T."/>
            <person name="Sorokin D.Y."/>
            <person name="Muyzer G."/>
        </authorList>
    </citation>
    <scope>NUCLEOTIDE SEQUENCE [LARGE SCALE GENOMIC DNA]</scope>
    <source>
        <strain evidence="10 11">HL17</strain>
    </source>
</reference>
<feature type="transmembrane region" description="Helical" evidence="8">
    <location>
        <begin position="51"/>
        <end position="69"/>
    </location>
</feature>
<evidence type="ECO:0000256" key="5">
    <source>
        <dbReference type="ARBA" id="ARBA00022801"/>
    </source>
</evidence>
<dbReference type="NCBIfam" id="TIGR03109">
    <property type="entry name" value="exosort_XrtA"/>
    <property type="match status" value="1"/>
</dbReference>
<feature type="domain" description="Methanolan biosynthesis EpsI" evidence="9">
    <location>
        <begin position="316"/>
        <end position="512"/>
    </location>
</feature>
<feature type="transmembrane region" description="Helical" evidence="8">
    <location>
        <begin position="81"/>
        <end position="100"/>
    </location>
</feature>
<evidence type="ECO:0000256" key="8">
    <source>
        <dbReference type="SAM" id="Phobius"/>
    </source>
</evidence>
<protein>
    <submittedName>
        <fullName evidence="10">Exosortase A</fullName>
    </submittedName>
</protein>
<keyword evidence="2" id="KW-1003">Cell membrane</keyword>
<dbReference type="GO" id="GO:0005886">
    <property type="term" value="C:plasma membrane"/>
    <property type="evidence" value="ECO:0007669"/>
    <property type="project" value="UniProtKB-SubCell"/>
</dbReference>
<dbReference type="InterPro" id="IPR014263">
    <property type="entry name" value="Methanolan_biosynth_EpsI"/>
</dbReference>
<evidence type="ECO:0000256" key="6">
    <source>
        <dbReference type="ARBA" id="ARBA00022989"/>
    </source>
</evidence>
<dbReference type="Pfam" id="PF11984">
    <property type="entry name" value="DUF3485"/>
    <property type="match status" value="1"/>
</dbReference>
<dbReference type="InterPro" id="IPR017540">
    <property type="entry name" value="Exosortase-1"/>
</dbReference>
<dbReference type="NCBIfam" id="TIGR02602">
    <property type="entry name" value="8TM_EpsH"/>
    <property type="match status" value="1"/>
</dbReference>
<keyword evidence="4 8" id="KW-0812">Transmembrane</keyword>
<dbReference type="GO" id="GO:0008233">
    <property type="term" value="F:peptidase activity"/>
    <property type="evidence" value="ECO:0007669"/>
    <property type="project" value="UniProtKB-KW"/>
</dbReference>
<dbReference type="AlphaFoldDB" id="A0A1V3A264"/>
<dbReference type="Proteomes" id="UP000189177">
    <property type="component" value="Unassembled WGS sequence"/>
</dbReference>
<dbReference type="NCBIfam" id="TIGR04178">
    <property type="entry name" value="exo_archaeo"/>
    <property type="match status" value="1"/>
</dbReference>
<dbReference type="OrthoDB" id="9797363at2"/>
<dbReference type="STRING" id="252474.B1A74_00220"/>
<keyword evidence="3" id="KW-0645">Protease</keyword>
<feature type="transmembrane region" description="Helical" evidence="8">
    <location>
        <begin position="112"/>
        <end position="139"/>
    </location>
</feature>
<gene>
    <name evidence="10" type="ORF">B1A74_00220</name>
</gene>
<dbReference type="InterPro" id="IPR019127">
    <property type="entry name" value="Exosortase"/>
</dbReference>
<proteinExistence type="predicted"/>
<sequence>MNEALASRWPLPAPAWQWPLTAFVLVLAITLVVFAPTWLSMVETWSRSETFTHGFLIVPIVLFLVWLKRSELATVVPRPNALAVAPVLLLGMAWVMGDLVDVSSVRQFAATLMIPAVVWLVLGSAAIRVLMFPLAYLLFAVPFGEFLVPPLMDFTADFTVYAVQLSGIPIYRDGLQFELPTGSWSVVEACSGVRYLIASVALGTLYAYIMYRSLSRRLLFIAVAIVVPIIANGLRAYMIVMIGHLSGMEHAAGVDHLIYGWIFFGVVIFLMFWIGALWREDEPRADTPSSPAPVDTAGGATVTAGTALLFAITLLGIILVSAGPAWSQWMNERDLGEVAGLGDGAIVTDDWHAVSAGTEPDPWQPGYRFARAERGGWVADNEGVPAVGLHVAYYREQHRHGSMVGWDNTLAGRERSDWSQQRAGSVTVNDGPRAERFLVRGPERQFVVWRLYWVNGTLTTRAHEVKAREAVHRLLGGRDDAALVAFYAEFDQDPSEVEASLQRYAEDALPAVLERLERVRAQ</sequence>
<evidence type="ECO:0000256" key="3">
    <source>
        <dbReference type="ARBA" id="ARBA00022670"/>
    </source>
</evidence>
<accession>A0A1V3A264</accession>
<keyword evidence="5" id="KW-0378">Hydrolase</keyword>
<dbReference type="GO" id="GO:0006508">
    <property type="term" value="P:proteolysis"/>
    <property type="evidence" value="ECO:0007669"/>
    <property type="project" value="UniProtKB-KW"/>
</dbReference>
<feature type="transmembrane region" description="Helical" evidence="8">
    <location>
        <begin position="20"/>
        <end position="39"/>
    </location>
</feature>
<evidence type="ECO:0000259" key="9">
    <source>
        <dbReference type="Pfam" id="PF11984"/>
    </source>
</evidence>
<feature type="transmembrane region" description="Helical" evidence="8">
    <location>
        <begin position="193"/>
        <end position="211"/>
    </location>
</feature>
<dbReference type="EMBL" id="MUZR01000002">
    <property type="protein sequence ID" value="OOC11435.1"/>
    <property type="molecule type" value="Genomic_DNA"/>
</dbReference>
<dbReference type="RefSeq" id="WP_077243420.1">
    <property type="nucleotide sequence ID" value="NZ_MUZR01000002.1"/>
</dbReference>
<keyword evidence="6 8" id="KW-1133">Transmembrane helix</keyword>
<comment type="subcellular location">
    <subcellularLocation>
        <location evidence="1">Cell membrane</location>
        <topology evidence="1">Multi-pass membrane protein</topology>
    </subcellularLocation>
</comment>
<keyword evidence="11" id="KW-1185">Reference proteome</keyword>
<evidence type="ECO:0000256" key="2">
    <source>
        <dbReference type="ARBA" id="ARBA00022475"/>
    </source>
</evidence>
<evidence type="ECO:0000313" key="11">
    <source>
        <dbReference type="Proteomes" id="UP000189177"/>
    </source>
</evidence>
<evidence type="ECO:0000256" key="7">
    <source>
        <dbReference type="ARBA" id="ARBA00023136"/>
    </source>
</evidence>